<dbReference type="Proteomes" id="UP000183832">
    <property type="component" value="Unassembled WGS sequence"/>
</dbReference>
<dbReference type="InterPro" id="IPR003959">
    <property type="entry name" value="ATPase_AAA_core"/>
</dbReference>
<feature type="domain" description="AAA+ ATPase" evidence="1">
    <location>
        <begin position="223"/>
        <end position="380"/>
    </location>
</feature>
<dbReference type="GO" id="GO:0005524">
    <property type="term" value="F:ATP binding"/>
    <property type="evidence" value="ECO:0007669"/>
    <property type="project" value="InterPro"/>
</dbReference>
<dbReference type="FunFam" id="3.40.50.300:FF:001921">
    <property type="entry name" value="AAA ATPase domain-containing protein"/>
    <property type="match status" value="1"/>
</dbReference>
<dbReference type="Pfam" id="PF17862">
    <property type="entry name" value="AAA_lid_3"/>
    <property type="match status" value="1"/>
</dbReference>
<dbReference type="STRING" id="568069.A0A1J1HMU8"/>
<dbReference type="GO" id="GO:0005634">
    <property type="term" value="C:nucleus"/>
    <property type="evidence" value="ECO:0007669"/>
    <property type="project" value="TreeGrafter"/>
</dbReference>
<dbReference type="PANTHER" id="PTHR23077">
    <property type="entry name" value="AAA-FAMILY ATPASE"/>
    <property type="match status" value="1"/>
</dbReference>
<dbReference type="InterPro" id="IPR027417">
    <property type="entry name" value="P-loop_NTPase"/>
</dbReference>
<name>A0A1J1HMU8_9DIPT</name>
<dbReference type="OrthoDB" id="27435at2759"/>
<dbReference type="Pfam" id="PF00004">
    <property type="entry name" value="AAA"/>
    <property type="match status" value="2"/>
</dbReference>
<sequence>MNKTIQLRHPLLVDCIMEKLSSPQKLKLPQIISLPASSLVKVKSGSRSFLCRIYYLNQVYDEKKIAFIDDSVELLADKSSHSDEIKYIQEIELVSSPMKLFKEIQINLHLNINDLNLDVIKQADDLEKLVVSIVKYYTFCMNCEMRCNRNGISKVFITKTNSDGYGTIENDGKVVIEKVYVDSNSLIRRNPLGGLSEAETALADLFQTNIKFIQKPETFNYKPHRQILITGPVGSGKTTLVHNIAKQFNCILFEISGDIFQPFPGETEENLERTFERIKTVSRFVGRNQLTVVLIENLEIFCPKFNAKMKENSHSSRISSLLLSILDEISESFLPILVIGTTSKLELLNSAVRRCNRMGSSEIILDMPNESQRFEILKIFCQEFGETSDELLSFVAQSTPGFVGADLEVLCQFVRRRLMTENLEKSAGNCLVSFELGLKAVNPSVMRENLGFVTRSTTLTLDSIGGLKDLKKTLQTSVLGPLKHSERFQNLGLRSPSGILFYGPSGCAKTTIVKCLAGESKITLISVSSAEIYSPYVGEAEKFIVKLFNQARMNAPTILFFDEIDTIVGNRSMNGGGGNDSHMRILSTLLTEIDGFGRNDRKTVLIVGATNKPQMIDDALMRPGRFDKLIHVPAPDIESRLSILKFIAKDMPIAADVDMNMLAEKTENFSGADLVNLCNEAALNAATKDLQNDVISIGDFQDVFAYLRPSLSAKQIEFYANFESFHRSQA</sequence>
<dbReference type="GO" id="GO:0097352">
    <property type="term" value="P:autophagosome maturation"/>
    <property type="evidence" value="ECO:0007669"/>
    <property type="project" value="TreeGrafter"/>
</dbReference>
<dbReference type="GO" id="GO:0005829">
    <property type="term" value="C:cytosol"/>
    <property type="evidence" value="ECO:0007669"/>
    <property type="project" value="TreeGrafter"/>
</dbReference>
<evidence type="ECO:0000259" key="1">
    <source>
        <dbReference type="SMART" id="SM00382"/>
    </source>
</evidence>
<dbReference type="EMBL" id="CVRI01000012">
    <property type="protein sequence ID" value="CRK89373.1"/>
    <property type="molecule type" value="Genomic_DNA"/>
</dbReference>
<dbReference type="GO" id="GO:0034098">
    <property type="term" value="C:VCP-NPL4-UFD1 AAA ATPase complex"/>
    <property type="evidence" value="ECO:0007669"/>
    <property type="project" value="TreeGrafter"/>
</dbReference>
<proteinExistence type="predicted"/>
<dbReference type="PANTHER" id="PTHR23077:SF194">
    <property type="entry name" value="ATPASE FAMILY GENE 2 PROTEIN HOMOLOG B"/>
    <property type="match status" value="1"/>
</dbReference>
<dbReference type="InterPro" id="IPR041569">
    <property type="entry name" value="AAA_lid_3"/>
</dbReference>
<dbReference type="Gene3D" id="1.10.8.60">
    <property type="match status" value="2"/>
</dbReference>
<dbReference type="Gene3D" id="3.40.50.300">
    <property type="entry name" value="P-loop containing nucleotide triphosphate hydrolases"/>
    <property type="match status" value="2"/>
</dbReference>
<dbReference type="PROSITE" id="PS00674">
    <property type="entry name" value="AAA"/>
    <property type="match status" value="1"/>
</dbReference>
<dbReference type="GO" id="GO:0031593">
    <property type="term" value="F:polyubiquitin modification-dependent protein binding"/>
    <property type="evidence" value="ECO:0007669"/>
    <property type="project" value="TreeGrafter"/>
</dbReference>
<reference evidence="2 3" key="1">
    <citation type="submission" date="2015-04" db="EMBL/GenBank/DDBJ databases">
        <authorList>
            <person name="Syromyatnikov M.Y."/>
            <person name="Popov V.N."/>
        </authorList>
    </citation>
    <scope>NUCLEOTIDE SEQUENCE [LARGE SCALE GENOMIC DNA]</scope>
</reference>
<gene>
    <name evidence="2" type="ORF">CLUMA_CG003128</name>
</gene>
<dbReference type="GO" id="GO:0016887">
    <property type="term" value="F:ATP hydrolysis activity"/>
    <property type="evidence" value="ECO:0007669"/>
    <property type="project" value="InterPro"/>
</dbReference>
<feature type="domain" description="AAA+ ATPase" evidence="1">
    <location>
        <begin position="495"/>
        <end position="636"/>
    </location>
</feature>
<dbReference type="AlphaFoldDB" id="A0A1J1HMU8"/>
<organism evidence="2 3">
    <name type="scientific">Clunio marinus</name>
    <dbReference type="NCBI Taxonomy" id="568069"/>
    <lineage>
        <taxon>Eukaryota</taxon>
        <taxon>Metazoa</taxon>
        <taxon>Ecdysozoa</taxon>
        <taxon>Arthropoda</taxon>
        <taxon>Hexapoda</taxon>
        <taxon>Insecta</taxon>
        <taxon>Pterygota</taxon>
        <taxon>Neoptera</taxon>
        <taxon>Endopterygota</taxon>
        <taxon>Diptera</taxon>
        <taxon>Nematocera</taxon>
        <taxon>Chironomoidea</taxon>
        <taxon>Chironomidae</taxon>
        <taxon>Clunio</taxon>
    </lineage>
</organism>
<dbReference type="InterPro" id="IPR003960">
    <property type="entry name" value="ATPase_AAA_CS"/>
</dbReference>
<accession>A0A1J1HMU8</accession>
<dbReference type="SUPFAM" id="SSF52540">
    <property type="entry name" value="P-loop containing nucleoside triphosphate hydrolases"/>
    <property type="match status" value="2"/>
</dbReference>
<dbReference type="SMART" id="SM00382">
    <property type="entry name" value="AAA"/>
    <property type="match status" value="2"/>
</dbReference>
<protein>
    <submittedName>
        <fullName evidence="2">CLUMA_CG003128, isoform A</fullName>
    </submittedName>
</protein>
<dbReference type="InterPro" id="IPR050168">
    <property type="entry name" value="AAA_ATPase_domain"/>
</dbReference>
<evidence type="ECO:0000313" key="2">
    <source>
        <dbReference type="EMBL" id="CRK89373.1"/>
    </source>
</evidence>
<evidence type="ECO:0000313" key="3">
    <source>
        <dbReference type="Proteomes" id="UP000183832"/>
    </source>
</evidence>
<dbReference type="GO" id="GO:0051228">
    <property type="term" value="P:mitotic spindle disassembly"/>
    <property type="evidence" value="ECO:0007669"/>
    <property type="project" value="TreeGrafter"/>
</dbReference>
<keyword evidence="3" id="KW-1185">Reference proteome</keyword>
<dbReference type="GO" id="GO:0030970">
    <property type="term" value="P:retrograde protein transport, ER to cytosol"/>
    <property type="evidence" value="ECO:0007669"/>
    <property type="project" value="TreeGrafter"/>
</dbReference>
<dbReference type="InterPro" id="IPR003593">
    <property type="entry name" value="AAA+_ATPase"/>
</dbReference>